<name>M7SCS3_EUTLA</name>
<evidence type="ECO:0000259" key="7">
    <source>
        <dbReference type="Pfam" id="PF20684"/>
    </source>
</evidence>
<dbReference type="Pfam" id="PF20684">
    <property type="entry name" value="Fung_rhodopsin"/>
    <property type="match status" value="1"/>
</dbReference>
<dbReference type="GO" id="GO:0016020">
    <property type="term" value="C:membrane"/>
    <property type="evidence" value="ECO:0007669"/>
    <property type="project" value="UniProtKB-SubCell"/>
</dbReference>
<keyword evidence="2 6" id="KW-0812">Transmembrane</keyword>
<dbReference type="KEGG" id="ela:UCREL1_11111"/>
<feature type="domain" description="Rhodopsin" evidence="7">
    <location>
        <begin position="84"/>
        <end position="211"/>
    </location>
</feature>
<dbReference type="InterPro" id="IPR049326">
    <property type="entry name" value="Rhodopsin_dom_fungi"/>
</dbReference>
<dbReference type="HOGENOM" id="CLU_1299708_0_0_1"/>
<evidence type="ECO:0000256" key="2">
    <source>
        <dbReference type="ARBA" id="ARBA00022692"/>
    </source>
</evidence>
<organism evidence="8 9">
    <name type="scientific">Eutypa lata (strain UCR-EL1)</name>
    <name type="common">Grapevine dieback disease fungus</name>
    <name type="synonym">Eutypa armeniacae</name>
    <dbReference type="NCBI Taxonomy" id="1287681"/>
    <lineage>
        <taxon>Eukaryota</taxon>
        <taxon>Fungi</taxon>
        <taxon>Dikarya</taxon>
        <taxon>Ascomycota</taxon>
        <taxon>Pezizomycotina</taxon>
        <taxon>Sordariomycetes</taxon>
        <taxon>Xylariomycetidae</taxon>
        <taxon>Xylariales</taxon>
        <taxon>Diatrypaceae</taxon>
        <taxon>Eutypa</taxon>
    </lineage>
</organism>
<evidence type="ECO:0000256" key="5">
    <source>
        <dbReference type="ARBA" id="ARBA00038359"/>
    </source>
</evidence>
<sequence>MSNLDLSSIPPSQLQDVLDGPALLPPEGVVPNFDNPPNKNTLELGVQFTCLGVATIFLLVRFYVRLVVMKKTHLGDFLIIPAYICFISIIFYGMAMLLMKWAILWEWIRIFVPLPRRNAFYWTCQVMIAINIIFYVVAIVITAVACTPYRRNWDKTVPGTCLDMKIITLSVVAINFAIDISILALPQKVIWGLQMSTRRRIGVSIVFAIGLM</sequence>
<accession>M7SCS3</accession>
<dbReference type="AlphaFoldDB" id="M7SCS3"/>
<feature type="transmembrane region" description="Helical" evidence="6">
    <location>
        <begin position="44"/>
        <end position="64"/>
    </location>
</feature>
<protein>
    <recommendedName>
        <fullName evidence="7">Rhodopsin domain-containing protein</fullName>
    </recommendedName>
</protein>
<keyword evidence="9" id="KW-1185">Reference proteome</keyword>
<evidence type="ECO:0000256" key="3">
    <source>
        <dbReference type="ARBA" id="ARBA00022989"/>
    </source>
</evidence>
<comment type="subcellular location">
    <subcellularLocation>
        <location evidence="1">Membrane</location>
        <topology evidence="1">Multi-pass membrane protein</topology>
    </subcellularLocation>
</comment>
<evidence type="ECO:0000256" key="1">
    <source>
        <dbReference type="ARBA" id="ARBA00004141"/>
    </source>
</evidence>
<evidence type="ECO:0000256" key="6">
    <source>
        <dbReference type="SAM" id="Phobius"/>
    </source>
</evidence>
<dbReference type="OMA" id="WEWIRIF"/>
<comment type="similarity">
    <text evidence="5">Belongs to the SAT4 family.</text>
</comment>
<keyword evidence="4 6" id="KW-0472">Membrane</keyword>
<keyword evidence="3 6" id="KW-1133">Transmembrane helix</keyword>
<evidence type="ECO:0000256" key="4">
    <source>
        <dbReference type="ARBA" id="ARBA00023136"/>
    </source>
</evidence>
<dbReference type="OrthoDB" id="2496787at2759"/>
<dbReference type="PANTHER" id="PTHR33048:SF47">
    <property type="entry name" value="INTEGRAL MEMBRANE PROTEIN-RELATED"/>
    <property type="match status" value="1"/>
</dbReference>
<reference evidence="9" key="1">
    <citation type="journal article" date="2013" name="Genome Announc.">
        <title>Draft genome sequence of the grapevine dieback fungus Eutypa lata UCR-EL1.</title>
        <authorList>
            <person name="Blanco-Ulate B."/>
            <person name="Rolshausen P.E."/>
            <person name="Cantu D."/>
        </authorList>
    </citation>
    <scope>NUCLEOTIDE SEQUENCE [LARGE SCALE GENOMIC DNA]</scope>
    <source>
        <strain evidence="9">UCR-EL1</strain>
    </source>
</reference>
<evidence type="ECO:0000313" key="9">
    <source>
        <dbReference type="Proteomes" id="UP000012174"/>
    </source>
</evidence>
<evidence type="ECO:0000313" key="8">
    <source>
        <dbReference type="EMBL" id="EMR61962.1"/>
    </source>
</evidence>
<gene>
    <name evidence="8" type="ORF">UCREL1_11111</name>
</gene>
<feature type="transmembrane region" description="Helical" evidence="6">
    <location>
        <begin position="119"/>
        <end position="145"/>
    </location>
</feature>
<dbReference type="InterPro" id="IPR052337">
    <property type="entry name" value="SAT4-like"/>
</dbReference>
<dbReference type="EMBL" id="KB707518">
    <property type="protein sequence ID" value="EMR61962.1"/>
    <property type="molecule type" value="Genomic_DNA"/>
</dbReference>
<dbReference type="PANTHER" id="PTHR33048">
    <property type="entry name" value="PTH11-LIKE INTEGRAL MEMBRANE PROTEIN (AFU_ORTHOLOGUE AFUA_5G11245)"/>
    <property type="match status" value="1"/>
</dbReference>
<proteinExistence type="inferred from homology"/>
<feature type="transmembrane region" description="Helical" evidence="6">
    <location>
        <begin position="76"/>
        <end position="99"/>
    </location>
</feature>
<dbReference type="Proteomes" id="UP000012174">
    <property type="component" value="Unassembled WGS sequence"/>
</dbReference>